<sequence length="216" mass="23948">MSTQKPTCPPPHAATTFKQIGKKSTSDATETFRQKGRVAAALPPFIESDGITTYYAPSTHESFKTDKNPTYGNLHVTGNPIWSPTNNLPEKIDEPERIQESTASPSLLQDQNLIVVSSESPTCSKRDSFSILSLFPPPPVQRRPSTFAQIEQMVGIDHMGVPTTWTQSPKSQLPVSKDDKEERALSRQSTWSQYVTEEYRGDSEDGEGLEPAYMVT</sequence>
<feature type="compositionally biased region" description="Polar residues" evidence="1">
    <location>
        <begin position="16"/>
        <end position="29"/>
    </location>
</feature>
<gene>
    <name evidence="2" type="ORF">TWF718_001535</name>
</gene>
<dbReference type="Proteomes" id="UP001313282">
    <property type="component" value="Unassembled WGS sequence"/>
</dbReference>
<feature type="region of interest" description="Disordered" evidence="1">
    <location>
        <begin position="1"/>
        <end position="29"/>
    </location>
</feature>
<feature type="region of interest" description="Disordered" evidence="1">
    <location>
        <begin position="163"/>
        <end position="216"/>
    </location>
</feature>
<comment type="caution">
    <text evidence="2">The sequence shown here is derived from an EMBL/GenBank/DDBJ whole genome shotgun (WGS) entry which is preliminary data.</text>
</comment>
<protein>
    <submittedName>
        <fullName evidence="2">Uncharacterized protein</fullName>
    </submittedName>
</protein>
<dbReference type="EMBL" id="JAVHNR010000001">
    <property type="protein sequence ID" value="KAK6357211.1"/>
    <property type="molecule type" value="Genomic_DNA"/>
</dbReference>
<name>A0AAN8RSJ6_9PEZI</name>
<feature type="compositionally biased region" description="Polar residues" evidence="1">
    <location>
        <begin position="163"/>
        <end position="174"/>
    </location>
</feature>
<feature type="compositionally biased region" description="Polar residues" evidence="1">
    <location>
        <begin position="186"/>
        <end position="195"/>
    </location>
</feature>
<keyword evidence="3" id="KW-1185">Reference proteome</keyword>
<evidence type="ECO:0000313" key="3">
    <source>
        <dbReference type="Proteomes" id="UP001313282"/>
    </source>
</evidence>
<organism evidence="2 3">
    <name type="scientific">Orbilia javanica</name>
    <dbReference type="NCBI Taxonomy" id="47235"/>
    <lineage>
        <taxon>Eukaryota</taxon>
        <taxon>Fungi</taxon>
        <taxon>Dikarya</taxon>
        <taxon>Ascomycota</taxon>
        <taxon>Pezizomycotina</taxon>
        <taxon>Orbiliomycetes</taxon>
        <taxon>Orbiliales</taxon>
        <taxon>Orbiliaceae</taxon>
        <taxon>Orbilia</taxon>
    </lineage>
</organism>
<evidence type="ECO:0000313" key="2">
    <source>
        <dbReference type="EMBL" id="KAK6357211.1"/>
    </source>
</evidence>
<accession>A0AAN8RSJ6</accession>
<proteinExistence type="predicted"/>
<reference evidence="2 3" key="1">
    <citation type="submission" date="2019-10" db="EMBL/GenBank/DDBJ databases">
        <authorList>
            <person name="Palmer J.M."/>
        </authorList>
    </citation>
    <scope>NUCLEOTIDE SEQUENCE [LARGE SCALE GENOMIC DNA]</scope>
    <source>
        <strain evidence="2 3">TWF718</strain>
    </source>
</reference>
<feature type="compositionally biased region" description="Basic and acidic residues" evidence="1">
    <location>
        <begin position="176"/>
        <end position="185"/>
    </location>
</feature>
<dbReference type="AlphaFoldDB" id="A0AAN8RSJ6"/>
<evidence type="ECO:0000256" key="1">
    <source>
        <dbReference type="SAM" id="MobiDB-lite"/>
    </source>
</evidence>